<dbReference type="InterPro" id="IPR046965">
    <property type="entry name" value="Cyclin_A/B-like"/>
</dbReference>
<dbReference type="SUPFAM" id="SSF47954">
    <property type="entry name" value="Cyclin-like"/>
    <property type="match status" value="2"/>
</dbReference>
<keyword evidence="4" id="KW-0131">Cell cycle</keyword>
<dbReference type="InterPro" id="IPR013763">
    <property type="entry name" value="Cyclin-like_dom"/>
</dbReference>
<feature type="domain" description="Cyclin-like" evidence="7">
    <location>
        <begin position="210"/>
        <end position="295"/>
    </location>
</feature>
<feature type="compositionally biased region" description="Basic and acidic residues" evidence="6">
    <location>
        <begin position="137"/>
        <end position="146"/>
    </location>
</feature>
<dbReference type="PIRSF" id="PIRSF001771">
    <property type="entry name" value="Cyclin_A_B_D_E"/>
    <property type="match status" value="1"/>
</dbReference>
<dbReference type="Pfam" id="PF02984">
    <property type="entry name" value="Cyclin_C"/>
    <property type="match status" value="1"/>
</dbReference>
<feature type="region of interest" description="Disordered" evidence="6">
    <location>
        <begin position="93"/>
        <end position="115"/>
    </location>
</feature>
<comment type="caution">
    <text evidence="9">The sequence shown here is derived from an EMBL/GenBank/DDBJ whole genome shotgun (WGS) entry which is preliminary data.</text>
</comment>
<organism evidence="9 10">
    <name type="scientific">Aristolochia fimbriata</name>
    <name type="common">White veined hardy Dutchman's pipe vine</name>
    <dbReference type="NCBI Taxonomy" id="158543"/>
    <lineage>
        <taxon>Eukaryota</taxon>
        <taxon>Viridiplantae</taxon>
        <taxon>Streptophyta</taxon>
        <taxon>Embryophyta</taxon>
        <taxon>Tracheophyta</taxon>
        <taxon>Spermatophyta</taxon>
        <taxon>Magnoliopsida</taxon>
        <taxon>Magnoliidae</taxon>
        <taxon>Piperales</taxon>
        <taxon>Aristolochiaceae</taxon>
        <taxon>Aristolochia</taxon>
    </lineage>
</organism>
<feature type="region of interest" description="Disordered" evidence="6">
    <location>
        <begin position="129"/>
        <end position="160"/>
    </location>
</feature>
<keyword evidence="2" id="KW-0132">Cell division</keyword>
<evidence type="ECO:0000256" key="5">
    <source>
        <dbReference type="RuleBase" id="RU000383"/>
    </source>
</evidence>
<dbReference type="Pfam" id="PF00134">
    <property type="entry name" value="Cyclin_N"/>
    <property type="match status" value="1"/>
</dbReference>
<feature type="domain" description="Cyclin C-terminal" evidence="8">
    <location>
        <begin position="304"/>
        <end position="421"/>
    </location>
</feature>
<keyword evidence="10" id="KW-1185">Reference proteome</keyword>
<dbReference type="GO" id="GO:0044772">
    <property type="term" value="P:mitotic cell cycle phase transition"/>
    <property type="evidence" value="ECO:0007669"/>
    <property type="project" value="InterPro"/>
</dbReference>
<proteinExistence type="inferred from homology"/>
<dbReference type="InterPro" id="IPR004367">
    <property type="entry name" value="Cyclin_C-dom"/>
</dbReference>
<evidence type="ECO:0000256" key="4">
    <source>
        <dbReference type="ARBA" id="ARBA00023306"/>
    </source>
</evidence>
<feature type="compositionally biased region" description="Basic and acidic residues" evidence="6">
    <location>
        <begin position="99"/>
        <end position="114"/>
    </location>
</feature>
<dbReference type="PANTHER" id="PTHR10177">
    <property type="entry name" value="CYCLINS"/>
    <property type="match status" value="1"/>
</dbReference>
<dbReference type="SMART" id="SM01332">
    <property type="entry name" value="Cyclin_C"/>
    <property type="match status" value="1"/>
</dbReference>
<dbReference type="GO" id="GO:0051301">
    <property type="term" value="P:cell division"/>
    <property type="evidence" value="ECO:0007669"/>
    <property type="project" value="UniProtKB-KW"/>
</dbReference>
<dbReference type="FunFam" id="1.10.472.10:FF:000001">
    <property type="entry name" value="G2/mitotic-specific cyclin"/>
    <property type="match status" value="1"/>
</dbReference>
<dbReference type="InterPro" id="IPR006671">
    <property type="entry name" value="Cyclin_N"/>
</dbReference>
<keyword evidence="3 5" id="KW-0195">Cyclin</keyword>
<name>A0AAV7E725_ARIFI</name>
<dbReference type="GO" id="GO:0016538">
    <property type="term" value="F:cyclin-dependent protein serine/threonine kinase regulator activity"/>
    <property type="evidence" value="ECO:0007669"/>
    <property type="project" value="InterPro"/>
</dbReference>
<evidence type="ECO:0000259" key="7">
    <source>
        <dbReference type="SMART" id="SM00385"/>
    </source>
</evidence>
<evidence type="ECO:0000259" key="8">
    <source>
        <dbReference type="SMART" id="SM01332"/>
    </source>
</evidence>
<dbReference type="EMBL" id="JAINDJ010000006">
    <property type="protein sequence ID" value="KAG9443626.1"/>
    <property type="molecule type" value="Genomic_DNA"/>
</dbReference>
<dbReference type="InterPro" id="IPR039361">
    <property type="entry name" value="Cyclin"/>
</dbReference>
<protein>
    <submittedName>
        <fullName evidence="9">Uncharacterized protein</fullName>
    </submittedName>
</protein>
<dbReference type="AlphaFoldDB" id="A0AAV7E725"/>
<dbReference type="InterPro" id="IPR036915">
    <property type="entry name" value="Cyclin-like_sf"/>
</dbReference>
<gene>
    <name evidence="9" type="ORF">H6P81_014966</name>
</gene>
<reference evidence="9 10" key="1">
    <citation type="submission" date="2021-07" db="EMBL/GenBank/DDBJ databases">
        <title>The Aristolochia fimbriata genome: insights into angiosperm evolution, floral development and chemical biosynthesis.</title>
        <authorList>
            <person name="Jiao Y."/>
        </authorList>
    </citation>
    <scope>NUCLEOTIDE SEQUENCE [LARGE SCALE GENOMIC DNA]</scope>
    <source>
        <strain evidence="9">IBCAS-2021</strain>
        <tissue evidence="9">Leaf</tissue>
    </source>
</reference>
<comment type="similarity">
    <text evidence="1">Belongs to the cyclin family. Cyclin AB subfamily.</text>
</comment>
<evidence type="ECO:0000313" key="9">
    <source>
        <dbReference type="EMBL" id="KAG9443626.1"/>
    </source>
</evidence>
<evidence type="ECO:0000256" key="3">
    <source>
        <dbReference type="ARBA" id="ARBA00023127"/>
    </source>
</evidence>
<dbReference type="Proteomes" id="UP000825729">
    <property type="component" value="Unassembled WGS sequence"/>
</dbReference>
<evidence type="ECO:0000313" key="10">
    <source>
        <dbReference type="Proteomes" id="UP000825729"/>
    </source>
</evidence>
<evidence type="ECO:0000256" key="6">
    <source>
        <dbReference type="SAM" id="MobiDB-lite"/>
    </source>
</evidence>
<evidence type="ECO:0000256" key="2">
    <source>
        <dbReference type="ARBA" id="ARBA00022618"/>
    </source>
</evidence>
<sequence length="422" mass="48203">MATRRTTSNRRALGEIGNRHQTHAPNVIKVRRPITRNKIGAEIASDQNAQDKENLVPRSAKKRSQIFEVQTTKAARVDGDQSLAAGDLEKELTAVNSEDGDRSHGSGCPEKEFTEDTEFLSCSESSMSIETEDFHEENDSQESREIEMEEVESPLPNIDKSDGRNPLAVVDYVEDIYRFYRKNEITSCVPADYMTSQTDINHRMRAVLVDWLIEVVHHKFELMHETLFLGINLVDRYLSRQGVTRKFLQLVGITGMLIACKYEEIFPPLLSDFIAISAGAYTREDVLKMEKSMLNTLQFNLSTPTPFVFMRRFLKAAESDNKLEMVSFYLLELCLVNYQMLRFPPSLLSAAAIYTGRVILRMNPSWNRSLRHHCTYTEEQLQECAMAIEDVHRNANHGKLTAVYRKYSISKHSCVATLVKNC</sequence>
<accession>A0AAV7E725</accession>
<evidence type="ECO:0000256" key="1">
    <source>
        <dbReference type="ARBA" id="ARBA00006955"/>
    </source>
</evidence>
<dbReference type="Gene3D" id="1.10.472.10">
    <property type="entry name" value="Cyclin-like"/>
    <property type="match status" value="2"/>
</dbReference>
<dbReference type="SMART" id="SM00385">
    <property type="entry name" value="CYCLIN"/>
    <property type="match status" value="2"/>
</dbReference>
<feature type="domain" description="Cyclin-like" evidence="7">
    <location>
        <begin position="308"/>
        <end position="390"/>
    </location>
</feature>